<evidence type="ECO:0000313" key="3">
    <source>
        <dbReference type="Proteomes" id="UP001163632"/>
    </source>
</evidence>
<feature type="transmembrane region" description="Helical" evidence="1">
    <location>
        <begin position="69"/>
        <end position="86"/>
    </location>
</feature>
<reference evidence="2" key="1">
    <citation type="journal article" date="2022" name="BMC Microbiol.">
        <title>Whole genome sequencing of Moraxella bovis strains from North America reveals two genotypes with different genetic determinants.</title>
        <authorList>
            <person name="Wynn E.L."/>
            <person name="Hille M.M."/>
            <person name="Loy J.D."/>
            <person name="Schuller G."/>
            <person name="Kuhn K.L."/>
            <person name="Dickey A.M."/>
            <person name="Bono J.L."/>
            <person name="Clawson M.L."/>
        </authorList>
    </citation>
    <scope>NUCLEOTIDE SEQUENCE</scope>
    <source>
        <strain evidence="2">SAM102599</strain>
    </source>
</reference>
<feature type="transmembrane region" description="Helical" evidence="1">
    <location>
        <begin position="39"/>
        <end position="57"/>
    </location>
</feature>
<keyword evidence="1" id="KW-1133">Transmembrane helix</keyword>
<organism evidence="2 3">
    <name type="scientific">Moraxella bovis</name>
    <dbReference type="NCBI Taxonomy" id="476"/>
    <lineage>
        <taxon>Bacteria</taxon>
        <taxon>Pseudomonadati</taxon>
        <taxon>Pseudomonadota</taxon>
        <taxon>Gammaproteobacteria</taxon>
        <taxon>Moraxellales</taxon>
        <taxon>Moraxellaceae</taxon>
        <taxon>Moraxella</taxon>
    </lineage>
</organism>
<protein>
    <recommendedName>
        <fullName evidence="4">PQ loop repeat</fullName>
    </recommendedName>
</protein>
<dbReference type="EMBL" id="CP087830">
    <property type="protein sequence ID" value="UZA04660.1"/>
    <property type="molecule type" value="Genomic_DNA"/>
</dbReference>
<evidence type="ECO:0000313" key="2">
    <source>
        <dbReference type="EMBL" id="UZA04660.1"/>
    </source>
</evidence>
<accession>A0ABY6MAR0</accession>
<gene>
    <name evidence="2" type="ORF">LP092_08580</name>
</gene>
<name>A0ABY6MAR0_MORBO</name>
<keyword evidence="1" id="KW-0812">Transmembrane</keyword>
<dbReference type="Proteomes" id="UP001163632">
    <property type="component" value="Chromosome"/>
</dbReference>
<proteinExistence type="predicted"/>
<sequence>MSDVVLFNAMMCLVGFGVGAYTFIKHLNAFNKGAKTPTADAWLVAVGTMGWSVLLYASIDDPVITGIEMVSRVLIFVYWIGTLLRVQKHCLRLRQRMRLKER</sequence>
<keyword evidence="1" id="KW-0472">Membrane</keyword>
<keyword evidence="3" id="KW-1185">Reference proteome</keyword>
<evidence type="ECO:0000256" key="1">
    <source>
        <dbReference type="SAM" id="Phobius"/>
    </source>
</evidence>
<feature type="transmembrane region" description="Helical" evidence="1">
    <location>
        <begin position="6"/>
        <end position="27"/>
    </location>
</feature>
<evidence type="ECO:0008006" key="4">
    <source>
        <dbReference type="Google" id="ProtNLM"/>
    </source>
</evidence>
<dbReference type="RefSeq" id="WP_264684444.1">
    <property type="nucleotide sequence ID" value="NZ_CP087798.1"/>
</dbReference>